<dbReference type="Proteomes" id="UP000692954">
    <property type="component" value="Unassembled WGS sequence"/>
</dbReference>
<comment type="caution">
    <text evidence="2">The sequence shown here is derived from an EMBL/GenBank/DDBJ whole genome shotgun (WGS) entry which is preliminary data.</text>
</comment>
<organism evidence="2 3">
    <name type="scientific">Paramecium sonneborni</name>
    <dbReference type="NCBI Taxonomy" id="65129"/>
    <lineage>
        <taxon>Eukaryota</taxon>
        <taxon>Sar</taxon>
        <taxon>Alveolata</taxon>
        <taxon>Ciliophora</taxon>
        <taxon>Intramacronucleata</taxon>
        <taxon>Oligohymenophorea</taxon>
        <taxon>Peniculida</taxon>
        <taxon>Parameciidae</taxon>
        <taxon>Paramecium</taxon>
    </lineage>
</organism>
<evidence type="ECO:0000313" key="2">
    <source>
        <dbReference type="EMBL" id="CAD8123256.1"/>
    </source>
</evidence>
<feature type="transmembrane region" description="Helical" evidence="1">
    <location>
        <begin position="88"/>
        <end position="105"/>
    </location>
</feature>
<protein>
    <submittedName>
        <fullName evidence="2">Uncharacterized protein</fullName>
    </submittedName>
</protein>
<accession>A0A8S1R5B7</accession>
<proteinExistence type="predicted"/>
<dbReference type="AlphaFoldDB" id="A0A8S1R5B7"/>
<gene>
    <name evidence="2" type="ORF">PSON_ATCC_30995.1.T1430137</name>
</gene>
<name>A0A8S1R5B7_9CILI</name>
<keyword evidence="1" id="KW-0472">Membrane</keyword>
<keyword evidence="3" id="KW-1185">Reference proteome</keyword>
<reference evidence="2" key="1">
    <citation type="submission" date="2021-01" db="EMBL/GenBank/DDBJ databases">
        <authorList>
            <consortium name="Genoscope - CEA"/>
            <person name="William W."/>
        </authorList>
    </citation>
    <scope>NUCLEOTIDE SEQUENCE</scope>
</reference>
<feature type="transmembrane region" description="Helical" evidence="1">
    <location>
        <begin position="6"/>
        <end position="24"/>
    </location>
</feature>
<sequence length="167" mass="19780">MEQHQNNLQITFVIYILILVNLKLQRFKQIFPNQYHGKFLSYSTQYIAQQSFIIQRNCKLFHKLMNSSYKQNNDEIIFVEVKKIVKRLLSYPIITILSTILFTIMDIETFFNVNEAFKVQQVGPCYHYGNSLTFLLISPRVVSKKNFLEEILKNKNFSKSINSIIRS</sequence>
<evidence type="ECO:0000313" key="3">
    <source>
        <dbReference type="Proteomes" id="UP000692954"/>
    </source>
</evidence>
<keyword evidence="1" id="KW-0812">Transmembrane</keyword>
<evidence type="ECO:0000256" key="1">
    <source>
        <dbReference type="SAM" id="Phobius"/>
    </source>
</evidence>
<dbReference type="EMBL" id="CAJJDN010000143">
    <property type="protein sequence ID" value="CAD8123256.1"/>
    <property type="molecule type" value="Genomic_DNA"/>
</dbReference>
<keyword evidence="1" id="KW-1133">Transmembrane helix</keyword>